<name>A0A9X3EXC6_9BACT</name>
<organism evidence="12 13">
    <name type="scientific">Nannocystis pusilla</name>
    <dbReference type="NCBI Taxonomy" id="889268"/>
    <lineage>
        <taxon>Bacteria</taxon>
        <taxon>Pseudomonadati</taxon>
        <taxon>Myxococcota</taxon>
        <taxon>Polyangia</taxon>
        <taxon>Nannocystales</taxon>
        <taxon>Nannocystaceae</taxon>
        <taxon>Nannocystis</taxon>
    </lineage>
</organism>
<keyword evidence="13" id="KW-1185">Reference proteome</keyword>
<dbReference type="Proteomes" id="UP001150924">
    <property type="component" value="Unassembled WGS sequence"/>
</dbReference>
<keyword evidence="6 9" id="KW-0812">Transmembrane</keyword>
<feature type="transmembrane region" description="Helical" evidence="9">
    <location>
        <begin position="162"/>
        <end position="184"/>
    </location>
</feature>
<proteinExistence type="inferred from homology"/>
<evidence type="ECO:0000313" key="12">
    <source>
        <dbReference type="EMBL" id="MCY1007338.1"/>
    </source>
</evidence>
<evidence type="ECO:0000256" key="4">
    <source>
        <dbReference type="ARBA" id="ARBA00022475"/>
    </source>
</evidence>
<keyword evidence="5 10" id="KW-0762">Sugar transport</keyword>
<dbReference type="SUPFAM" id="SSF161098">
    <property type="entry name" value="MetI-like"/>
    <property type="match status" value="1"/>
</dbReference>
<comment type="caution">
    <text evidence="12">The sequence shown here is derived from an EMBL/GenBank/DDBJ whole genome shotgun (WGS) entry which is preliminary data.</text>
</comment>
<feature type="transmembrane region" description="Helical" evidence="9">
    <location>
        <begin position="65"/>
        <end position="88"/>
    </location>
</feature>
<keyword evidence="3 9" id="KW-0813">Transport</keyword>
<dbReference type="CDD" id="cd06261">
    <property type="entry name" value="TM_PBP2"/>
    <property type="match status" value="1"/>
</dbReference>
<evidence type="ECO:0000256" key="6">
    <source>
        <dbReference type="ARBA" id="ARBA00022692"/>
    </source>
</evidence>
<dbReference type="InterPro" id="IPR000515">
    <property type="entry name" value="MetI-like"/>
</dbReference>
<evidence type="ECO:0000256" key="7">
    <source>
        <dbReference type="ARBA" id="ARBA00022989"/>
    </source>
</evidence>
<dbReference type="GO" id="GO:0042956">
    <property type="term" value="P:maltodextrin transmembrane transport"/>
    <property type="evidence" value="ECO:0007669"/>
    <property type="project" value="TreeGrafter"/>
</dbReference>
<dbReference type="PROSITE" id="PS50928">
    <property type="entry name" value="ABC_TM1"/>
    <property type="match status" value="1"/>
</dbReference>
<comment type="function">
    <text evidence="10">Part of the ABC transporter complex MalEFGK involved in maltose/maltodextrin import. Probably responsible for the translocation of the substrate across the membrane.</text>
</comment>
<keyword evidence="7 9" id="KW-1133">Transmembrane helix</keyword>
<dbReference type="PANTHER" id="PTHR47314">
    <property type="entry name" value="MALTOSE/MALTODEXTRIN TRANSPORT SYSTEM PERMEASE PROTEIN MALF"/>
    <property type="match status" value="1"/>
</dbReference>
<comment type="similarity">
    <text evidence="2 10">Belongs to the binding-protein-dependent transport system permease family. MalFG subfamily.</text>
</comment>
<accession>A0A9X3EXC6</accession>
<dbReference type="GO" id="GO:0015423">
    <property type="term" value="F:ABC-type maltose transporter activity"/>
    <property type="evidence" value="ECO:0007669"/>
    <property type="project" value="TreeGrafter"/>
</dbReference>
<feature type="domain" description="ABC transmembrane type-1" evidence="11">
    <location>
        <begin position="1"/>
        <end position="183"/>
    </location>
</feature>
<dbReference type="PANTHER" id="PTHR47314:SF1">
    <property type="entry name" value="MALTOSE_MALTODEXTRIN TRANSPORT SYSTEM PERMEASE PROTEIN MALF"/>
    <property type="match status" value="1"/>
</dbReference>
<evidence type="ECO:0000256" key="10">
    <source>
        <dbReference type="RuleBase" id="RU367050"/>
    </source>
</evidence>
<dbReference type="Gene3D" id="1.10.3720.10">
    <property type="entry name" value="MetI-like"/>
    <property type="match status" value="1"/>
</dbReference>
<keyword evidence="8 9" id="KW-0472">Membrane</keyword>
<dbReference type="RefSeq" id="WP_267778572.1">
    <property type="nucleotide sequence ID" value="NZ_JAPNKE010000002.1"/>
</dbReference>
<evidence type="ECO:0000256" key="2">
    <source>
        <dbReference type="ARBA" id="ARBA00009047"/>
    </source>
</evidence>
<reference evidence="12" key="1">
    <citation type="submission" date="2022-11" db="EMBL/GenBank/DDBJ databases">
        <title>Minimal conservation of predation-associated metabolite biosynthetic gene clusters underscores biosynthetic potential of Myxococcota including descriptions for ten novel species: Archangium lansinium sp. nov., Myxococcus landrumus sp. nov., Nannocystis bai.</title>
        <authorList>
            <person name="Ahearne A."/>
            <person name="Stevens C."/>
            <person name="Phillips K."/>
        </authorList>
    </citation>
    <scope>NUCLEOTIDE SEQUENCE</scope>
    <source>
        <strain evidence="12">Na p29</strain>
    </source>
</reference>
<evidence type="ECO:0000256" key="1">
    <source>
        <dbReference type="ARBA" id="ARBA00004651"/>
    </source>
</evidence>
<dbReference type="AlphaFoldDB" id="A0A9X3EXC6"/>
<dbReference type="EMBL" id="JAPNKE010000002">
    <property type="protein sequence ID" value="MCY1007338.1"/>
    <property type="molecule type" value="Genomic_DNA"/>
</dbReference>
<protein>
    <recommendedName>
        <fullName evidence="10">Maltose/maltodextrin transport system permease protein</fullName>
    </recommendedName>
</protein>
<evidence type="ECO:0000313" key="13">
    <source>
        <dbReference type="Proteomes" id="UP001150924"/>
    </source>
</evidence>
<feature type="transmembrane region" description="Helical" evidence="9">
    <location>
        <begin position="109"/>
        <end position="135"/>
    </location>
</feature>
<keyword evidence="4 10" id="KW-1003">Cell membrane</keyword>
<evidence type="ECO:0000256" key="8">
    <source>
        <dbReference type="ARBA" id="ARBA00023136"/>
    </source>
</evidence>
<evidence type="ECO:0000259" key="11">
    <source>
        <dbReference type="PROSITE" id="PS50928"/>
    </source>
</evidence>
<gene>
    <name evidence="12" type="ORF">OV079_17625</name>
</gene>
<evidence type="ECO:0000256" key="5">
    <source>
        <dbReference type="ARBA" id="ARBA00022597"/>
    </source>
</evidence>
<dbReference type="Pfam" id="PF00528">
    <property type="entry name" value="BPD_transp_1"/>
    <property type="match status" value="1"/>
</dbReference>
<evidence type="ECO:0000256" key="9">
    <source>
        <dbReference type="RuleBase" id="RU363032"/>
    </source>
</evidence>
<comment type="subcellular location">
    <subcellularLocation>
        <location evidence="1 9">Cell membrane</location>
        <topology evidence="1 9">Multi-pass membrane protein</topology>
    </subcellularLocation>
</comment>
<evidence type="ECO:0000256" key="3">
    <source>
        <dbReference type="ARBA" id="ARBA00022448"/>
    </source>
</evidence>
<comment type="caution">
    <text evidence="10">Lacks conserved residue(s) required for the propagation of feature annotation.</text>
</comment>
<dbReference type="GO" id="GO:1990060">
    <property type="term" value="C:maltose transport complex"/>
    <property type="evidence" value="ECO:0007669"/>
    <property type="project" value="TreeGrafter"/>
</dbReference>
<sequence length="193" mass="21140">MLLILPWAVPSYVTALAWKGMFHQQYGAVTGLIYAINDWFGASIEPIAWFSRFATAFAANVATNVWLGFPFMMVVTLGALTAVPADVLEAAEVDGATRWQRLTRVTLPMIRPALAPAVTLGAIWTFNMFNVVFLVSGGDPDGSTDILVSEAYRWAFTREAQYGYAAAYAVLIFLLLLVTTRLPAWLARKGAGR</sequence>
<dbReference type="InterPro" id="IPR035906">
    <property type="entry name" value="MetI-like_sf"/>
</dbReference>